<name>A0A9C7QWR2_9GAMM</name>
<dbReference type="Proteomes" id="UP000262210">
    <property type="component" value="Unassembled WGS sequence"/>
</dbReference>
<reference evidence="3 4" key="1">
    <citation type="journal article" date="2018" name="Nat. Biotechnol.">
        <title>A standardized bacterial taxonomy based on genome phylogeny substantially revises the tree of life.</title>
        <authorList>
            <person name="Parks D.H."/>
            <person name="Chuvochina M."/>
            <person name="Waite D.W."/>
            <person name="Rinke C."/>
            <person name="Skarshewski A."/>
            <person name="Chaumeil P.A."/>
            <person name="Hugenholtz P."/>
        </authorList>
    </citation>
    <scope>NUCLEOTIDE SEQUENCE [LARGE SCALE GENOMIC DNA]</scope>
    <source>
        <strain evidence="3">UBA11264</strain>
    </source>
</reference>
<dbReference type="Pfam" id="PF03724">
    <property type="entry name" value="META"/>
    <property type="match status" value="1"/>
</dbReference>
<feature type="domain" description="DUF306" evidence="2">
    <location>
        <begin position="29"/>
        <end position="134"/>
    </location>
</feature>
<dbReference type="PANTHER" id="PTHR35535">
    <property type="entry name" value="HEAT SHOCK PROTEIN HSLJ"/>
    <property type="match status" value="1"/>
</dbReference>
<dbReference type="NCBIfam" id="NF007766">
    <property type="entry name" value="PRK10449.1"/>
    <property type="match status" value="1"/>
</dbReference>
<dbReference type="EMBL" id="DPSM01000015">
    <property type="protein sequence ID" value="HCK00568.1"/>
    <property type="molecule type" value="Genomic_DNA"/>
</dbReference>
<feature type="chain" id="PRO_5038425297" evidence="1">
    <location>
        <begin position="21"/>
        <end position="142"/>
    </location>
</feature>
<comment type="caution">
    <text evidence="3">The sequence shown here is derived from an EMBL/GenBank/DDBJ whole genome shotgun (WGS) entry which is preliminary data.</text>
</comment>
<evidence type="ECO:0000313" key="4">
    <source>
        <dbReference type="Proteomes" id="UP000262210"/>
    </source>
</evidence>
<proteinExistence type="predicted"/>
<dbReference type="InterPro" id="IPR053147">
    <property type="entry name" value="Hsp_HslJ-like"/>
</dbReference>
<dbReference type="InterPro" id="IPR005184">
    <property type="entry name" value="DUF306_Meta_HslJ"/>
</dbReference>
<evidence type="ECO:0000259" key="2">
    <source>
        <dbReference type="Pfam" id="PF03724"/>
    </source>
</evidence>
<gene>
    <name evidence="3" type="ORF">DHV72_11145</name>
</gene>
<evidence type="ECO:0000256" key="1">
    <source>
        <dbReference type="SAM" id="SignalP"/>
    </source>
</evidence>
<accession>A0A9C7QWR2</accession>
<feature type="signal peptide" evidence="1">
    <location>
        <begin position="1"/>
        <end position="20"/>
    </location>
</feature>
<dbReference type="InterPro" id="IPR038670">
    <property type="entry name" value="HslJ-like_sf"/>
</dbReference>
<keyword evidence="3" id="KW-0346">Stress response</keyword>
<keyword evidence="1" id="KW-0732">Signal</keyword>
<dbReference type="AlphaFoldDB" id="A0A9C7QWR2"/>
<evidence type="ECO:0000313" key="3">
    <source>
        <dbReference type="EMBL" id="HCK00568.1"/>
    </source>
</evidence>
<dbReference type="PANTHER" id="PTHR35535:SF1">
    <property type="entry name" value="HEAT SHOCK PROTEIN HSLJ"/>
    <property type="match status" value="1"/>
</dbReference>
<dbReference type="RefSeq" id="WP_261444329.1">
    <property type="nucleotide sequence ID" value="NZ_CAMKHR010000005.1"/>
</dbReference>
<organism evidence="3 4">
    <name type="scientific">Serratia grimesii</name>
    <dbReference type="NCBI Taxonomy" id="82995"/>
    <lineage>
        <taxon>Bacteria</taxon>
        <taxon>Pseudomonadati</taxon>
        <taxon>Pseudomonadota</taxon>
        <taxon>Gammaproteobacteria</taxon>
        <taxon>Enterobacterales</taxon>
        <taxon>Yersiniaceae</taxon>
        <taxon>Serratia</taxon>
    </lineage>
</organism>
<protein>
    <submittedName>
        <fullName evidence="3">Heat shock protein HslJ</fullName>
    </submittedName>
</protein>
<dbReference type="Gene3D" id="2.40.128.270">
    <property type="match status" value="1"/>
</dbReference>
<dbReference type="PROSITE" id="PS51257">
    <property type="entry name" value="PROKAR_LIPOPROTEIN"/>
    <property type="match status" value="1"/>
</dbReference>
<sequence>MMKSIAVALTMLLLAGCGMSKNGKPVTESDLLHHNFALQSVDGVAVKSHRGNGPNIEFGETMHVSGAMCNRFFGNGQLRDGILTVKGLASTRMLCPDPQLNQWDAMIGDVLGNGAKVTLSAQQLTLSGSDHTLVYKLRDWVQ</sequence>